<accession>A0A3S0SC40</accession>
<dbReference type="InterPro" id="IPR036890">
    <property type="entry name" value="HATPase_C_sf"/>
</dbReference>
<keyword evidence="3" id="KW-0902">Two-component regulatory system</keyword>
<dbReference type="Gene3D" id="2.60.40.10">
    <property type="entry name" value="Immunoglobulins"/>
    <property type="match status" value="1"/>
</dbReference>
<dbReference type="GO" id="GO:0000155">
    <property type="term" value="F:phosphorelay sensor kinase activity"/>
    <property type="evidence" value="ECO:0007669"/>
    <property type="project" value="InterPro"/>
</dbReference>
<sequence length="1030" mass="113296">MVVSGPGAARGRALLKGHQAPIPPVLLRADMDTTAVFVSRMLRYISPARLVFAFAAFAVWMHPSSASAQTLGSFQHAVYLKQDGWPGNGDMTQTADGFLWISGNKGLTRFDGSRFRTFVPLPGERFLEARLGALHPAQGGGLWIATSDSATLLKDGHLRHYGAQQGYLGNNATFMTDPAGVVWVSTSAGLLRFENDAWHAIYRNRAGHSLKYASFDEAGNLWASIDHQLFVLPKGQSDFQPVPHGPSNAQRVHAGASGHLYVTTNDGIHFYRRNGLELAELAQPLETRIYAVLEGKDHAVWMGSPHDGMYFVSASDLESAEATHVVPRTQPMTREDGLTGNFAAYLIKDDEGDIWVNTPGGLNRFRPAAFTRVKLPLDIHTTSAAPDGAGNLWVGSENNPVLQVLPSGELHTTAVPPLTLALYVAPNGRDVWAANPKGIWRLSPGEPRIEKAIGAVAGPVGALPCMLRDGQGKFYVCVPYSGNGNGLLVSDGEGWKEVFNHPVFPTTLALAPNGDIWTGSRDRNHLYRLAKGVESKFDERQGVAAGVVKIILADEDGLWIGGDNGIQYFDGQRFHTLVTDVPDIAMPVAGLVVDRHGDLWVQTLDGILRIRAADLARFRSGALKRVHADLFDDQDNVSGIPLFSWTSPNLKLGSDGRIWTQTSTAVAWADPDHMQVTGQQPAVYVDYLETSSHAYASARDTLTLSPNEKAVRIGFTSPTLGRPDKLKFRYRLVGMSDAWMDAGDRREAAYTNLAPGSYRFEVMVTNESGLSGKQLGTIRFVRLPAYYETWWFRALWALPVALLLWLAHNARSRALTRRLKIRSDEREAVARDIHDTLLQRLHAVLLSLQRLSQDESIPVAARASLARIRDDTRETISEGREQISMLRRAQDSGLMLYDELMAEGRRLQQQQDIRFAVEVHGEPRPLKSEAAAELRDAALEGMRNAFKHSGGAEVQVTLNYEESAFWVVVSDNGHGFDPQAQSSARHNGHFGLLGMRERVSRLKGAIHIESNADEGTEIHLQVPSRTIYKL</sequence>
<dbReference type="InterPro" id="IPR011712">
    <property type="entry name" value="Sig_transdc_His_kin_sub3_dim/P"/>
</dbReference>
<protein>
    <recommendedName>
        <fullName evidence="4">Histidine kinase/HSP90-like ATPase domain-containing protein</fullName>
    </recommendedName>
</protein>
<evidence type="ECO:0000256" key="3">
    <source>
        <dbReference type="ARBA" id="ARBA00023012"/>
    </source>
</evidence>
<dbReference type="Pfam" id="PF07495">
    <property type="entry name" value="Y_Y_Y"/>
    <property type="match status" value="1"/>
</dbReference>
<dbReference type="GO" id="GO:0016020">
    <property type="term" value="C:membrane"/>
    <property type="evidence" value="ECO:0007669"/>
    <property type="project" value="InterPro"/>
</dbReference>
<dbReference type="PANTHER" id="PTHR24421">
    <property type="entry name" value="NITRATE/NITRITE SENSOR PROTEIN NARX-RELATED"/>
    <property type="match status" value="1"/>
</dbReference>
<dbReference type="Gene3D" id="2.130.10.10">
    <property type="entry name" value="YVTN repeat-like/Quinoprotein amine dehydrogenase"/>
    <property type="match status" value="3"/>
</dbReference>
<dbReference type="EMBL" id="RYYV01000002">
    <property type="protein sequence ID" value="RUL78857.1"/>
    <property type="molecule type" value="Genomic_DNA"/>
</dbReference>
<reference evidence="5 6" key="1">
    <citation type="submission" date="2018-12" db="EMBL/GenBank/DDBJ databases">
        <title>Dyella dinghuensis sp. nov. DHOA06 and Dyella choica sp. nov. 4M-K27, isolated from forest soil.</title>
        <authorList>
            <person name="Qiu L.-H."/>
            <person name="Gao Z.-H."/>
        </authorList>
    </citation>
    <scope>NUCLEOTIDE SEQUENCE [LARGE SCALE GENOMIC DNA]</scope>
    <source>
        <strain evidence="5 6">4M-K27</strain>
    </source>
</reference>
<dbReference type="SUPFAM" id="SSF63829">
    <property type="entry name" value="Calcium-dependent phosphotriesterase"/>
    <property type="match status" value="3"/>
</dbReference>
<dbReference type="CDD" id="cd16917">
    <property type="entry name" value="HATPase_UhpB-NarQ-NarX-like"/>
    <property type="match status" value="1"/>
</dbReference>
<dbReference type="PANTHER" id="PTHR24421:SF62">
    <property type="entry name" value="SENSORY TRANSDUCTION HISTIDINE KINASE"/>
    <property type="match status" value="1"/>
</dbReference>
<dbReference type="GO" id="GO:0046983">
    <property type="term" value="F:protein dimerization activity"/>
    <property type="evidence" value="ECO:0007669"/>
    <property type="project" value="InterPro"/>
</dbReference>
<dbReference type="Gene3D" id="1.20.5.1930">
    <property type="match status" value="1"/>
</dbReference>
<evidence type="ECO:0000259" key="4">
    <source>
        <dbReference type="SMART" id="SM00387"/>
    </source>
</evidence>
<gene>
    <name evidence="5" type="ORF">EKH80_03370</name>
</gene>
<dbReference type="Gene3D" id="3.30.565.10">
    <property type="entry name" value="Histidine kinase-like ATPase, C-terminal domain"/>
    <property type="match status" value="1"/>
</dbReference>
<keyword evidence="6" id="KW-1185">Reference proteome</keyword>
<evidence type="ECO:0000256" key="1">
    <source>
        <dbReference type="ARBA" id="ARBA00022679"/>
    </source>
</evidence>
<evidence type="ECO:0000256" key="2">
    <source>
        <dbReference type="ARBA" id="ARBA00022777"/>
    </source>
</evidence>
<dbReference type="AlphaFoldDB" id="A0A3S0SC40"/>
<keyword evidence="1" id="KW-0808">Transferase</keyword>
<dbReference type="InterPro" id="IPR013783">
    <property type="entry name" value="Ig-like_fold"/>
</dbReference>
<dbReference type="SUPFAM" id="SSF55874">
    <property type="entry name" value="ATPase domain of HSP90 chaperone/DNA topoisomerase II/histidine kinase"/>
    <property type="match status" value="1"/>
</dbReference>
<name>A0A3S0SC40_9GAMM</name>
<evidence type="ECO:0000313" key="6">
    <source>
        <dbReference type="Proteomes" id="UP000274358"/>
    </source>
</evidence>
<dbReference type="Proteomes" id="UP000274358">
    <property type="component" value="Unassembled WGS sequence"/>
</dbReference>
<keyword evidence="2" id="KW-0418">Kinase</keyword>
<dbReference type="InterPro" id="IPR003594">
    <property type="entry name" value="HATPase_dom"/>
</dbReference>
<evidence type="ECO:0000313" key="5">
    <source>
        <dbReference type="EMBL" id="RUL78857.1"/>
    </source>
</evidence>
<feature type="domain" description="Histidine kinase/HSP90-like ATPase" evidence="4">
    <location>
        <begin position="929"/>
        <end position="1026"/>
    </location>
</feature>
<dbReference type="Pfam" id="PF02518">
    <property type="entry name" value="HATPase_c"/>
    <property type="match status" value="1"/>
</dbReference>
<dbReference type="SMART" id="SM00387">
    <property type="entry name" value="HATPase_c"/>
    <property type="match status" value="1"/>
</dbReference>
<comment type="caution">
    <text evidence="5">The sequence shown here is derived from an EMBL/GenBank/DDBJ whole genome shotgun (WGS) entry which is preliminary data.</text>
</comment>
<proteinExistence type="predicted"/>
<dbReference type="InterPro" id="IPR011123">
    <property type="entry name" value="Y_Y_Y"/>
</dbReference>
<organism evidence="5 6">
    <name type="scientific">Dyella choica</name>
    <dbReference type="NCBI Taxonomy" id="1927959"/>
    <lineage>
        <taxon>Bacteria</taxon>
        <taxon>Pseudomonadati</taxon>
        <taxon>Pseudomonadota</taxon>
        <taxon>Gammaproteobacteria</taxon>
        <taxon>Lysobacterales</taxon>
        <taxon>Rhodanobacteraceae</taxon>
        <taxon>Dyella</taxon>
    </lineage>
</organism>
<dbReference type="InterPro" id="IPR015943">
    <property type="entry name" value="WD40/YVTN_repeat-like_dom_sf"/>
</dbReference>
<dbReference type="Pfam" id="PF07730">
    <property type="entry name" value="HisKA_3"/>
    <property type="match status" value="1"/>
</dbReference>
<dbReference type="InterPro" id="IPR050482">
    <property type="entry name" value="Sensor_HK_TwoCompSys"/>
</dbReference>